<reference evidence="2 3" key="1">
    <citation type="journal article" date="2007" name="Int. J. Syst. Evol. Microbiol.">
        <title>Natronorubrum sulfidifaciens sp. nov., an extremely haloalkaliphilic archaeon isolated from Aiding salt lake in Xin-Jiang, China.</title>
        <authorList>
            <person name="Cui H.L."/>
            <person name="Tohty D."/>
            <person name="Liu H.C."/>
            <person name="Liu S.J."/>
            <person name="Oren A."/>
            <person name="Zhou P.J."/>
        </authorList>
    </citation>
    <scope>NUCLEOTIDE SEQUENCE [LARGE SCALE GENOMIC DNA]</scope>
    <source>
        <strain evidence="2 3">7-3</strain>
    </source>
</reference>
<dbReference type="KEGG" id="nas:GCU68_11320"/>
<evidence type="ECO:0000259" key="1">
    <source>
        <dbReference type="Pfam" id="PF13460"/>
    </source>
</evidence>
<dbReference type="PANTHER" id="PTHR15020">
    <property type="entry name" value="FLAVIN REDUCTASE-RELATED"/>
    <property type="match status" value="1"/>
</dbReference>
<organism evidence="2 3">
    <name type="scientific">Natronorubrum aibiense</name>
    <dbReference type="NCBI Taxonomy" id="348826"/>
    <lineage>
        <taxon>Archaea</taxon>
        <taxon>Methanobacteriati</taxon>
        <taxon>Methanobacteriota</taxon>
        <taxon>Stenosarchaea group</taxon>
        <taxon>Halobacteria</taxon>
        <taxon>Halobacteriales</taxon>
        <taxon>Natrialbaceae</taxon>
        <taxon>Natronorubrum</taxon>
    </lineage>
</organism>
<dbReference type="OrthoDB" id="206077at2157"/>
<sequence length="249" mass="26363">MTTGGDSPTRVLIAGASGDTGTELLSVLHPTELTVRASTRSYEHVDTLERLGADEVIVADFFEPADAVAAVDGCDIVYCTVGTPPSWRHTVGGKLVDRTGVSTLVTAALGTGVSYFVHESAIGVGDSKTGLSIPARVLLRGSLQAKQDAENALRRSELPYTILRPGRLTNEPPTDEIVVGEGGDSVSGSIPRADVARLIAVAPFTPAARNRTFEIVSRDGLAERPRNVVSIDWAFDRLEDLETATHDEG</sequence>
<dbReference type="SUPFAM" id="SSF51735">
    <property type="entry name" value="NAD(P)-binding Rossmann-fold domains"/>
    <property type="match status" value="1"/>
</dbReference>
<dbReference type="GeneID" id="42301642"/>
<dbReference type="PANTHER" id="PTHR15020:SF50">
    <property type="entry name" value="UPF0659 PROTEIN YMR090W"/>
    <property type="match status" value="1"/>
</dbReference>
<dbReference type="RefSeq" id="WP_152941685.1">
    <property type="nucleotide sequence ID" value="NZ_CP045488.1"/>
</dbReference>
<dbReference type="Proteomes" id="UP000326170">
    <property type="component" value="Chromosome"/>
</dbReference>
<dbReference type="EMBL" id="CP045488">
    <property type="protein sequence ID" value="QFU83084.1"/>
    <property type="molecule type" value="Genomic_DNA"/>
</dbReference>
<dbReference type="InterPro" id="IPR016040">
    <property type="entry name" value="NAD(P)-bd_dom"/>
</dbReference>
<protein>
    <submittedName>
        <fullName evidence="2">NAD(P)H-binding protein</fullName>
    </submittedName>
</protein>
<accession>A0A5P9P4L5</accession>
<dbReference type="InterPro" id="IPR036291">
    <property type="entry name" value="NAD(P)-bd_dom_sf"/>
</dbReference>
<evidence type="ECO:0000313" key="2">
    <source>
        <dbReference type="EMBL" id="QFU83084.1"/>
    </source>
</evidence>
<proteinExistence type="predicted"/>
<name>A0A5P9P4L5_9EURY</name>
<dbReference type="AlphaFoldDB" id="A0A5P9P4L5"/>
<dbReference type="Pfam" id="PF13460">
    <property type="entry name" value="NAD_binding_10"/>
    <property type="match status" value="1"/>
</dbReference>
<evidence type="ECO:0000313" key="3">
    <source>
        <dbReference type="Proteomes" id="UP000326170"/>
    </source>
</evidence>
<dbReference type="Gene3D" id="3.40.50.720">
    <property type="entry name" value="NAD(P)-binding Rossmann-like Domain"/>
    <property type="match status" value="1"/>
</dbReference>
<gene>
    <name evidence="2" type="ORF">GCU68_11320</name>
</gene>
<keyword evidence="3" id="KW-1185">Reference proteome</keyword>
<feature type="domain" description="NAD(P)-binding" evidence="1">
    <location>
        <begin position="15"/>
        <end position="200"/>
    </location>
</feature>